<name>A0ABT1YVH3_9BACL</name>
<dbReference type="Proteomes" id="UP001300012">
    <property type="component" value="Unassembled WGS sequence"/>
</dbReference>
<protein>
    <submittedName>
        <fullName evidence="1">Antitoxin VbhA family protein</fullName>
    </submittedName>
</protein>
<evidence type="ECO:0000313" key="2">
    <source>
        <dbReference type="Proteomes" id="UP001300012"/>
    </source>
</evidence>
<proteinExistence type="predicted"/>
<reference evidence="1 2" key="1">
    <citation type="submission" date="2022-08" db="EMBL/GenBank/DDBJ databases">
        <title>Paenibacillus endoradicis sp. nov., Paenibacillus radicibacter sp. nov and Paenibacillus pararadicis sp. nov., three cold-adapted plant growth-promoting bacteria isolated from root of Larix gmelinii in Great Khingan.</title>
        <authorList>
            <person name="Xue H."/>
        </authorList>
    </citation>
    <scope>NUCLEOTIDE SEQUENCE [LARGE SCALE GENOMIC DNA]</scope>
    <source>
        <strain evidence="1 2">N5-1-1-5</strain>
    </source>
</reference>
<dbReference type="RefSeq" id="WP_258218440.1">
    <property type="nucleotide sequence ID" value="NZ_JANQBD010000066.1"/>
</dbReference>
<accession>A0ABT1YVH3</accession>
<dbReference type="InterPro" id="IPR043038">
    <property type="entry name" value="VbhA_sf"/>
</dbReference>
<keyword evidence="2" id="KW-1185">Reference proteome</keyword>
<comment type="caution">
    <text evidence="1">The sequence shown here is derived from an EMBL/GenBank/DDBJ whole genome shotgun (WGS) entry which is preliminary data.</text>
</comment>
<evidence type="ECO:0000313" key="1">
    <source>
        <dbReference type="EMBL" id="MCR8636955.1"/>
    </source>
</evidence>
<dbReference type="InterPro" id="IPR033788">
    <property type="entry name" value="VbhA-like"/>
</dbReference>
<organism evidence="1 2">
    <name type="scientific">Paenibacillus radicis</name>
    <name type="common">ex Xue et al. 2023</name>
    <dbReference type="NCBI Taxonomy" id="2972489"/>
    <lineage>
        <taxon>Bacteria</taxon>
        <taxon>Bacillati</taxon>
        <taxon>Bacillota</taxon>
        <taxon>Bacilli</taxon>
        <taxon>Bacillales</taxon>
        <taxon>Paenibacillaceae</taxon>
        <taxon>Paenibacillus</taxon>
    </lineage>
</organism>
<dbReference type="CDD" id="cd11586">
    <property type="entry name" value="VbhA_like"/>
    <property type="match status" value="1"/>
</dbReference>
<dbReference type="EMBL" id="JANQBD010000066">
    <property type="protein sequence ID" value="MCR8636955.1"/>
    <property type="molecule type" value="Genomic_DNA"/>
</dbReference>
<sequence length="62" mass="7138">MNMKKEQFERYFGNLQASWGYEGMELTPEEGEQLRRVAMGEITKEEYSRSINAAASKEGDSQ</sequence>
<dbReference type="Gene3D" id="1.10.8.1050">
    <property type="entry name" value="Antitoxin VbhA-like"/>
    <property type="match status" value="1"/>
</dbReference>
<gene>
    <name evidence="1" type="ORF">NV381_38005</name>
</gene>